<sequence>MKKKIYIDGMSCSHCVSHVKEALLDIGAMKVRVDLEEKFAIAEFDDEINDSEITEAIEEVGYEVTEIEED</sequence>
<keyword evidence="4" id="KW-1185">Reference proteome</keyword>
<dbReference type="Pfam" id="PF00403">
    <property type="entry name" value="HMA"/>
    <property type="match status" value="1"/>
</dbReference>
<evidence type="ECO:0000256" key="1">
    <source>
        <dbReference type="ARBA" id="ARBA00022723"/>
    </source>
</evidence>
<dbReference type="GO" id="GO:0046872">
    <property type="term" value="F:metal ion binding"/>
    <property type="evidence" value="ECO:0007669"/>
    <property type="project" value="UniProtKB-KW"/>
</dbReference>
<protein>
    <recommendedName>
        <fullName evidence="2">HMA domain-containing protein</fullName>
    </recommendedName>
</protein>
<dbReference type="GeneID" id="77239888"/>
<reference evidence="3 4" key="1">
    <citation type="submission" date="2018-11" db="EMBL/GenBank/DDBJ databases">
        <title>Genome sequencing and assembly of Clostridium tagluense strain A121.</title>
        <authorList>
            <person name="Murakami T."/>
            <person name="Segawa T."/>
            <person name="Shcherbakova V.A."/>
            <person name="Mori H."/>
            <person name="Yoshimura Y."/>
        </authorList>
    </citation>
    <scope>NUCLEOTIDE SEQUENCE [LARGE SCALE GENOMIC DNA]</scope>
    <source>
        <strain evidence="3 4">A121</strain>
    </source>
</reference>
<evidence type="ECO:0000313" key="4">
    <source>
        <dbReference type="Proteomes" id="UP000287872"/>
    </source>
</evidence>
<dbReference type="EMBL" id="BHYK01000008">
    <property type="protein sequence ID" value="GCD10172.1"/>
    <property type="molecule type" value="Genomic_DNA"/>
</dbReference>
<dbReference type="PROSITE" id="PS01047">
    <property type="entry name" value="HMA_1"/>
    <property type="match status" value="1"/>
</dbReference>
<keyword evidence="1" id="KW-0479">Metal-binding</keyword>
<dbReference type="OrthoDB" id="9813965at2"/>
<proteinExistence type="predicted"/>
<dbReference type="RefSeq" id="WP_125000299.1">
    <property type="nucleotide sequence ID" value="NZ_BHYK01000008.1"/>
</dbReference>
<dbReference type="PROSITE" id="PS50846">
    <property type="entry name" value="HMA_2"/>
    <property type="match status" value="1"/>
</dbReference>
<dbReference type="InterPro" id="IPR036163">
    <property type="entry name" value="HMA_dom_sf"/>
</dbReference>
<dbReference type="InterPro" id="IPR017969">
    <property type="entry name" value="Heavy-metal-associated_CS"/>
</dbReference>
<name>A0A401UL23_9CLOT</name>
<organism evidence="3 4">
    <name type="scientific">Clostridium tagluense</name>
    <dbReference type="NCBI Taxonomy" id="360422"/>
    <lineage>
        <taxon>Bacteria</taxon>
        <taxon>Bacillati</taxon>
        <taxon>Bacillota</taxon>
        <taxon>Clostridia</taxon>
        <taxon>Eubacteriales</taxon>
        <taxon>Clostridiaceae</taxon>
        <taxon>Clostridium</taxon>
    </lineage>
</organism>
<dbReference type="Gene3D" id="3.30.70.100">
    <property type="match status" value="1"/>
</dbReference>
<dbReference type="InterPro" id="IPR006121">
    <property type="entry name" value="HMA_dom"/>
</dbReference>
<dbReference type="Proteomes" id="UP000287872">
    <property type="component" value="Unassembled WGS sequence"/>
</dbReference>
<dbReference type="CDD" id="cd00371">
    <property type="entry name" value="HMA"/>
    <property type="match status" value="1"/>
</dbReference>
<comment type="caution">
    <text evidence="3">The sequence shown here is derived from an EMBL/GenBank/DDBJ whole genome shotgun (WGS) entry which is preliminary data.</text>
</comment>
<feature type="domain" description="HMA" evidence="2">
    <location>
        <begin position="1"/>
        <end position="65"/>
    </location>
</feature>
<evidence type="ECO:0000313" key="3">
    <source>
        <dbReference type="EMBL" id="GCD10172.1"/>
    </source>
</evidence>
<gene>
    <name evidence="3" type="ORF">Ctaglu_17950</name>
</gene>
<accession>A0A401UL23</accession>
<dbReference type="SUPFAM" id="SSF55008">
    <property type="entry name" value="HMA, heavy metal-associated domain"/>
    <property type="match status" value="1"/>
</dbReference>
<dbReference type="AlphaFoldDB" id="A0A401UL23"/>
<evidence type="ECO:0000259" key="2">
    <source>
        <dbReference type="PROSITE" id="PS50846"/>
    </source>
</evidence>